<dbReference type="Proteomes" id="UP001151760">
    <property type="component" value="Unassembled WGS sequence"/>
</dbReference>
<accession>A0ABQ4X232</accession>
<gene>
    <name evidence="1" type="ORF">Tco_0653877</name>
</gene>
<reference evidence="1" key="1">
    <citation type="journal article" date="2022" name="Int. J. Mol. Sci.">
        <title>Draft Genome of Tanacetum Coccineum: Genomic Comparison of Closely Related Tanacetum-Family Plants.</title>
        <authorList>
            <person name="Yamashiro T."/>
            <person name="Shiraishi A."/>
            <person name="Nakayama K."/>
            <person name="Satake H."/>
        </authorList>
    </citation>
    <scope>NUCLEOTIDE SEQUENCE</scope>
</reference>
<sequence length="130" mass="14330">MIWSNIASGKNRLMKACLICSQVVITPGLSSLNHTLASRTRDDGKSLSLIASALVVPYQNILQILTNSGDVLVWISPRTSVKLSVFDHREVMTFNGEVISKVNHDDSDPGSGCYGLVVSPHRLNVDHWEW</sequence>
<reference evidence="1" key="2">
    <citation type="submission" date="2022-01" db="EMBL/GenBank/DDBJ databases">
        <authorList>
            <person name="Yamashiro T."/>
            <person name="Shiraishi A."/>
            <person name="Satake H."/>
            <person name="Nakayama K."/>
        </authorList>
    </citation>
    <scope>NUCLEOTIDE SEQUENCE</scope>
</reference>
<proteinExistence type="predicted"/>
<dbReference type="EMBL" id="BQNB010009125">
    <property type="protein sequence ID" value="GJS59093.1"/>
    <property type="molecule type" value="Genomic_DNA"/>
</dbReference>
<comment type="caution">
    <text evidence="1">The sequence shown here is derived from an EMBL/GenBank/DDBJ whole genome shotgun (WGS) entry which is preliminary data.</text>
</comment>
<keyword evidence="2" id="KW-1185">Reference proteome</keyword>
<evidence type="ECO:0000313" key="1">
    <source>
        <dbReference type="EMBL" id="GJS59093.1"/>
    </source>
</evidence>
<protein>
    <submittedName>
        <fullName evidence="1">Uncharacterized protein</fullName>
    </submittedName>
</protein>
<organism evidence="1 2">
    <name type="scientific">Tanacetum coccineum</name>
    <dbReference type="NCBI Taxonomy" id="301880"/>
    <lineage>
        <taxon>Eukaryota</taxon>
        <taxon>Viridiplantae</taxon>
        <taxon>Streptophyta</taxon>
        <taxon>Embryophyta</taxon>
        <taxon>Tracheophyta</taxon>
        <taxon>Spermatophyta</taxon>
        <taxon>Magnoliopsida</taxon>
        <taxon>eudicotyledons</taxon>
        <taxon>Gunneridae</taxon>
        <taxon>Pentapetalae</taxon>
        <taxon>asterids</taxon>
        <taxon>campanulids</taxon>
        <taxon>Asterales</taxon>
        <taxon>Asteraceae</taxon>
        <taxon>Asteroideae</taxon>
        <taxon>Anthemideae</taxon>
        <taxon>Anthemidinae</taxon>
        <taxon>Tanacetum</taxon>
    </lineage>
</organism>
<evidence type="ECO:0000313" key="2">
    <source>
        <dbReference type="Proteomes" id="UP001151760"/>
    </source>
</evidence>
<name>A0ABQ4X232_9ASTR</name>